<accession>A0AC34QD60</accession>
<name>A0AC34QD60_9BILA</name>
<organism evidence="1 2">
    <name type="scientific">Panagrolaimus sp. JU765</name>
    <dbReference type="NCBI Taxonomy" id="591449"/>
    <lineage>
        <taxon>Eukaryota</taxon>
        <taxon>Metazoa</taxon>
        <taxon>Ecdysozoa</taxon>
        <taxon>Nematoda</taxon>
        <taxon>Chromadorea</taxon>
        <taxon>Rhabditida</taxon>
        <taxon>Tylenchina</taxon>
        <taxon>Panagrolaimomorpha</taxon>
        <taxon>Panagrolaimoidea</taxon>
        <taxon>Panagrolaimidae</taxon>
        <taxon>Panagrolaimus</taxon>
    </lineage>
</organism>
<proteinExistence type="predicted"/>
<evidence type="ECO:0000313" key="2">
    <source>
        <dbReference type="WBParaSite" id="JU765_v2.g15161.t1"/>
    </source>
</evidence>
<reference evidence="2" key="1">
    <citation type="submission" date="2022-11" db="UniProtKB">
        <authorList>
            <consortium name="WormBaseParasite"/>
        </authorList>
    </citation>
    <scope>IDENTIFICATION</scope>
</reference>
<dbReference type="Proteomes" id="UP000887576">
    <property type="component" value="Unplaced"/>
</dbReference>
<evidence type="ECO:0000313" key="1">
    <source>
        <dbReference type="Proteomes" id="UP000887576"/>
    </source>
</evidence>
<protein>
    <submittedName>
        <fullName evidence="2">Chromo domain-containing protein</fullName>
    </submittedName>
</protein>
<sequence length="140" mass="16735">MKPNDVGVHNAQVIWERLYSKRTKRQPKFNIGDHVRIAIKPDVFDKSHHANYSDHIYRVKEILTQSPPTYRLVNYRNVPLQKRFYEEEMVKTIADAETVYRIEKVLQKKVVEGGIFYRVKYVGYDNSYNQWIPESDFVLK</sequence>
<dbReference type="WBParaSite" id="JU765_v2.g15161.t1">
    <property type="protein sequence ID" value="JU765_v2.g15161.t1"/>
    <property type="gene ID" value="JU765_v2.g15161"/>
</dbReference>